<dbReference type="Proteomes" id="UP000718451">
    <property type="component" value="Unassembled WGS sequence"/>
</dbReference>
<reference evidence="1 2" key="1">
    <citation type="submission" date="2020-04" db="EMBL/GenBank/DDBJ databases">
        <authorList>
            <person name="Yoon J."/>
        </authorList>
    </citation>
    <scope>NUCLEOTIDE SEQUENCE [LARGE SCALE GENOMIC DNA]</scope>
    <source>
        <strain evidence="1 2">DJ-13</strain>
    </source>
</reference>
<dbReference type="RefSeq" id="WP_168551351.1">
    <property type="nucleotide sequence ID" value="NZ_JAAWWL010000001.1"/>
</dbReference>
<accession>A0ABX1GMK9</accession>
<evidence type="ECO:0000313" key="1">
    <source>
        <dbReference type="EMBL" id="NKI31160.1"/>
    </source>
</evidence>
<gene>
    <name evidence="1" type="ORF">HCU67_04335</name>
</gene>
<protein>
    <recommendedName>
        <fullName evidence="3">Lipoprotein</fullName>
    </recommendedName>
</protein>
<evidence type="ECO:0000313" key="2">
    <source>
        <dbReference type="Proteomes" id="UP000718451"/>
    </source>
</evidence>
<proteinExistence type="predicted"/>
<evidence type="ECO:0008006" key="3">
    <source>
        <dbReference type="Google" id="ProtNLM"/>
    </source>
</evidence>
<comment type="caution">
    <text evidence="1">The sequence shown here is derived from an EMBL/GenBank/DDBJ whole genome shotgun (WGS) entry which is preliminary data.</text>
</comment>
<dbReference type="EMBL" id="JAAWWL010000001">
    <property type="protein sequence ID" value="NKI31160.1"/>
    <property type="molecule type" value="Genomic_DNA"/>
</dbReference>
<keyword evidence="2" id="KW-1185">Reference proteome</keyword>
<sequence>MKNSVFMSVIMVLSFLGCSPQKKLVSEAPVQLGAPTCQAWVGGMPESGSGMLLTIPLADENLDAQKLQQAYFRGKVADIKIENTADGWMAKANFLNGKLEKPDITMDADAAKEVGNQPPSIPEKFPFELAENECVISFLDGETIKYFKLSDIKELKKEIRR</sequence>
<dbReference type="PROSITE" id="PS51257">
    <property type="entry name" value="PROKAR_LIPOPROTEIN"/>
    <property type="match status" value="1"/>
</dbReference>
<name>A0ABX1GMK9_9FLAO</name>
<organism evidence="1 2">
    <name type="scientific">Croceivirga thetidis</name>
    <dbReference type="NCBI Taxonomy" id="2721623"/>
    <lineage>
        <taxon>Bacteria</taxon>
        <taxon>Pseudomonadati</taxon>
        <taxon>Bacteroidota</taxon>
        <taxon>Flavobacteriia</taxon>
        <taxon>Flavobacteriales</taxon>
        <taxon>Flavobacteriaceae</taxon>
        <taxon>Croceivirga</taxon>
    </lineage>
</organism>